<feature type="transmembrane region" description="Helical" evidence="1">
    <location>
        <begin position="68"/>
        <end position="89"/>
    </location>
</feature>
<keyword evidence="1" id="KW-0812">Transmembrane</keyword>
<evidence type="ECO:0000313" key="3">
    <source>
        <dbReference type="Proteomes" id="UP001321786"/>
    </source>
</evidence>
<keyword evidence="1" id="KW-1133">Transmembrane helix</keyword>
<keyword evidence="3" id="KW-1185">Reference proteome</keyword>
<dbReference type="Proteomes" id="UP001321786">
    <property type="component" value="Chromosome"/>
</dbReference>
<evidence type="ECO:0000256" key="1">
    <source>
        <dbReference type="SAM" id="Phobius"/>
    </source>
</evidence>
<protein>
    <recommendedName>
        <fullName evidence="4">NADH dehydrogenase subunit 6</fullName>
    </recommendedName>
</protein>
<gene>
    <name evidence="2" type="ORF">HLPR_01340</name>
</gene>
<accession>A0AAU9E0Q1</accession>
<keyword evidence="1" id="KW-0472">Membrane</keyword>
<evidence type="ECO:0000313" key="2">
    <source>
        <dbReference type="EMBL" id="BEP27803.1"/>
    </source>
</evidence>
<evidence type="ECO:0008006" key="4">
    <source>
        <dbReference type="Google" id="ProtNLM"/>
    </source>
</evidence>
<feature type="transmembrane region" description="Helical" evidence="1">
    <location>
        <begin position="95"/>
        <end position="113"/>
    </location>
</feature>
<feature type="transmembrane region" description="Helical" evidence="1">
    <location>
        <begin position="35"/>
        <end position="56"/>
    </location>
</feature>
<dbReference type="AlphaFoldDB" id="A0AAU9E0Q1"/>
<feature type="transmembrane region" description="Helical" evidence="1">
    <location>
        <begin position="7"/>
        <end position="29"/>
    </location>
</feature>
<dbReference type="RefSeq" id="WP_338536171.1">
    <property type="nucleotide sequence ID" value="NZ_AP028654.1"/>
</dbReference>
<dbReference type="EMBL" id="AP028654">
    <property type="protein sequence ID" value="BEP27803.1"/>
    <property type="molecule type" value="Genomic_DNA"/>
</dbReference>
<dbReference type="KEGG" id="hprf:HLPR_01340"/>
<organism evidence="2 3">
    <name type="scientific">Helicovermis profundi</name>
    <dbReference type="NCBI Taxonomy" id="3065157"/>
    <lineage>
        <taxon>Bacteria</taxon>
        <taxon>Bacillati</taxon>
        <taxon>Bacillota</taxon>
        <taxon>Clostridia</taxon>
        <taxon>Helicovermis</taxon>
    </lineage>
</organism>
<proteinExistence type="predicted"/>
<name>A0AAU9E0Q1_9FIRM</name>
<reference evidence="2 3" key="1">
    <citation type="submission" date="2023-08" db="EMBL/GenBank/DDBJ databases">
        <title>Helicovermis profunda gen. nov., sp. nov., a novel mesophilic, fermentative bacterium within the Bacillota from a deep-sea hydrothermal vent chimney.</title>
        <authorList>
            <person name="Miyazaki U."/>
            <person name="Mizutani D."/>
            <person name="Hashimoto Y."/>
            <person name="Tame A."/>
            <person name="Sawayama S."/>
            <person name="Miyazaki J."/>
            <person name="Takai K."/>
            <person name="Nakagawa S."/>
        </authorList>
    </citation>
    <scope>NUCLEOTIDE SEQUENCE [LARGE SCALE GENOMIC DNA]</scope>
    <source>
        <strain evidence="2 3">S502</strain>
    </source>
</reference>
<sequence length="127" mass="14683">MSEKKVIILKMLTVLNIVLVLLILILKFLKNNIVFLDPIIMANIATVLLMTILMYTSAKRIAKQVNTIWGFAFISCISILEFLSTYFVVDKKVETIFYAILLVLFIMFSISTYKENKKQKLLNKNNK</sequence>